<proteinExistence type="predicted"/>
<dbReference type="AlphaFoldDB" id="A0A401VU28"/>
<evidence type="ECO:0000313" key="3">
    <source>
        <dbReference type="Proteomes" id="UP000286746"/>
    </source>
</evidence>
<organism evidence="2 3">
    <name type="scientific">Streptomyces paromomycinus</name>
    <name type="common">Streptomyces rimosus subsp. paromomycinus</name>
    <dbReference type="NCBI Taxonomy" id="92743"/>
    <lineage>
        <taxon>Bacteria</taxon>
        <taxon>Bacillati</taxon>
        <taxon>Actinomycetota</taxon>
        <taxon>Actinomycetes</taxon>
        <taxon>Kitasatosporales</taxon>
        <taxon>Streptomycetaceae</taxon>
        <taxon>Streptomyces</taxon>
    </lineage>
</organism>
<protein>
    <recommendedName>
        <fullName evidence="1">Trypsin-co-occurring domain-containing protein</fullName>
    </recommendedName>
</protein>
<dbReference type="RefSeq" id="WP_125050973.1">
    <property type="nucleotide sequence ID" value="NZ_BHZD01000001.1"/>
</dbReference>
<dbReference type="InterPro" id="IPR045794">
    <property type="entry name" value="Trypco1"/>
</dbReference>
<dbReference type="NCBIfam" id="NF041216">
    <property type="entry name" value="CU044_2847_fam"/>
    <property type="match status" value="1"/>
</dbReference>
<feature type="domain" description="Trypsin-co-occurring" evidence="1">
    <location>
        <begin position="8"/>
        <end position="102"/>
    </location>
</feature>
<reference evidence="2 3" key="1">
    <citation type="submission" date="2018-11" db="EMBL/GenBank/DDBJ databases">
        <title>Whole genome sequence of Streptomyces paromomycinus NBRC 15454(T).</title>
        <authorList>
            <person name="Komaki H."/>
            <person name="Tamura T."/>
        </authorList>
    </citation>
    <scope>NUCLEOTIDE SEQUENCE [LARGE SCALE GENOMIC DNA]</scope>
    <source>
        <strain evidence="2 3">NBRC 15454</strain>
    </source>
</reference>
<dbReference type="Proteomes" id="UP000286746">
    <property type="component" value="Unassembled WGS sequence"/>
</dbReference>
<gene>
    <name evidence="2" type="ORF">GKJPGBOP_00244</name>
</gene>
<sequence length="110" mass="11818">MSDLVRFRTAGGEDLLVEIDDASPGLENVARGENGILEAARTLDEMLTGARPTIDAVLDWLRRLAPDEYEVGFGIKLNAEAGVVVAKTSAEGHFTVRLGWRRDEPAAPAG</sequence>
<accession>A0A401VU28</accession>
<keyword evidence="3" id="KW-1185">Reference proteome</keyword>
<dbReference type="EMBL" id="BHZD01000001">
    <property type="protein sequence ID" value="GCD40591.1"/>
    <property type="molecule type" value="Genomic_DNA"/>
</dbReference>
<comment type="caution">
    <text evidence="2">The sequence shown here is derived from an EMBL/GenBank/DDBJ whole genome shotgun (WGS) entry which is preliminary data.</text>
</comment>
<dbReference type="Pfam" id="PF19493">
    <property type="entry name" value="Trypco1"/>
    <property type="match status" value="1"/>
</dbReference>
<name>A0A401VU28_STREY</name>
<evidence type="ECO:0000313" key="2">
    <source>
        <dbReference type="EMBL" id="GCD40591.1"/>
    </source>
</evidence>
<evidence type="ECO:0000259" key="1">
    <source>
        <dbReference type="Pfam" id="PF19493"/>
    </source>
</evidence>